<evidence type="ECO:0000313" key="7">
    <source>
        <dbReference type="EMBL" id="MCT2557634.1"/>
    </source>
</evidence>
<sequence length="484" mass="52089">MSPRPRFLFAAPLLLALAGCGSADDAGVVRIALIGDPEAPFEKGLRLATSAQQVRAATAEGLVALDQSGAVVPAIAERWIVTDDGMSYIFRLRNAEWPDGTPMTAEQVRDALRRTIRDLAGTSLGLDLAPVSEVRAMTGRVIEIRLSSATPDFLQLLAQPELGVFHRGAGTGPMTLTRDDGTGRLTLLPPEARGLPTREDWQDGTRVLVFRALPARGAVDLFRSGDVDLVFGGTIVDLPLAPTGPLSRGTVRLDAAQGLLGLKVLREEGLLAEPARREALAMAIERETLLAPFNIAGWMPSTRIVPAAVVGEGAGERWSNSAIDARRADARRRIDGFAGPKTVTVALPEGPGADLLLREIAADWREIGVTAVRVRKGDKADLELVDTLARFGSRRWYLDQFACKVRRPLCDPKADELVREAVRETDPASRATLLAEAETRLTARQGYIPLGAPVRWSLVRGDVAGFVENAWAVHPLYPLALAPT</sequence>
<dbReference type="Gene3D" id="3.10.105.10">
    <property type="entry name" value="Dipeptide-binding Protein, Domain 3"/>
    <property type="match status" value="1"/>
</dbReference>
<dbReference type="Gene3D" id="3.90.76.10">
    <property type="entry name" value="Dipeptide-binding Protein, Domain 1"/>
    <property type="match status" value="1"/>
</dbReference>
<evidence type="ECO:0000256" key="5">
    <source>
        <dbReference type="SAM" id="SignalP"/>
    </source>
</evidence>
<evidence type="ECO:0000259" key="6">
    <source>
        <dbReference type="Pfam" id="PF00496"/>
    </source>
</evidence>
<dbReference type="PANTHER" id="PTHR30290:SF10">
    <property type="entry name" value="PERIPLASMIC OLIGOPEPTIDE-BINDING PROTEIN-RELATED"/>
    <property type="match status" value="1"/>
</dbReference>
<gene>
    <name evidence="7" type="ORF">N0B51_01425</name>
</gene>
<evidence type="ECO:0000313" key="8">
    <source>
        <dbReference type="Proteomes" id="UP001142648"/>
    </source>
</evidence>
<keyword evidence="3" id="KW-0813">Transport</keyword>
<keyword evidence="4 5" id="KW-0732">Signal</keyword>
<comment type="subcellular location">
    <subcellularLocation>
        <location evidence="1">Periplasm</location>
    </subcellularLocation>
</comment>
<proteinExistence type="inferred from homology"/>
<name>A0A9X2VZW3_9SPHN</name>
<dbReference type="PANTHER" id="PTHR30290">
    <property type="entry name" value="PERIPLASMIC BINDING COMPONENT OF ABC TRANSPORTER"/>
    <property type="match status" value="1"/>
</dbReference>
<evidence type="ECO:0000256" key="4">
    <source>
        <dbReference type="ARBA" id="ARBA00022729"/>
    </source>
</evidence>
<keyword evidence="8" id="KW-1185">Reference proteome</keyword>
<dbReference type="GO" id="GO:0015833">
    <property type="term" value="P:peptide transport"/>
    <property type="evidence" value="ECO:0007669"/>
    <property type="project" value="TreeGrafter"/>
</dbReference>
<dbReference type="EMBL" id="JAOAMV010000001">
    <property type="protein sequence ID" value="MCT2557634.1"/>
    <property type="molecule type" value="Genomic_DNA"/>
</dbReference>
<dbReference type="InterPro" id="IPR039424">
    <property type="entry name" value="SBP_5"/>
</dbReference>
<dbReference type="Pfam" id="PF00496">
    <property type="entry name" value="SBP_bac_5"/>
    <property type="match status" value="1"/>
</dbReference>
<dbReference type="InterPro" id="IPR000914">
    <property type="entry name" value="SBP_5_dom"/>
</dbReference>
<evidence type="ECO:0000256" key="1">
    <source>
        <dbReference type="ARBA" id="ARBA00004418"/>
    </source>
</evidence>
<feature type="chain" id="PRO_5040740694" evidence="5">
    <location>
        <begin position="24"/>
        <end position="484"/>
    </location>
</feature>
<comment type="similarity">
    <text evidence="2">Belongs to the bacterial solute-binding protein 5 family.</text>
</comment>
<feature type="signal peptide" evidence="5">
    <location>
        <begin position="1"/>
        <end position="23"/>
    </location>
</feature>
<organism evidence="7 8">
    <name type="scientific">Tsuneonella litorea</name>
    <dbReference type="NCBI Taxonomy" id="2976475"/>
    <lineage>
        <taxon>Bacteria</taxon>
        <taxon>Pseudomonadati</taxon>
        <taxon>Pseudomonadota</taxon>
        <taxon>Alphaproteobacteria</taxon>
        <taxon>Sphingomonadales</taxon>
        <taxon>Erythrobacteraceae</taxon>
        <taxon>Tsuneonella</taxon>
    </lineage>
</organism>
<evidence type="ECO:0000256" key="2">
    <source>
        <dbReference type="ARBA" id="ARBA00005695"/>
    </source>
</evidence>
<accession>A0A9X2VZW3</accession>
<evidence type="ECO:0000256" key="3">
    <source>
        <dbReference type="ARBA" id="ARBA00022448"/>
    </source>
</evidence>
<feature type="domain" description="Solute-binding protein family 5" evidence="6">
    <location>
        <begin position="71"/>
        <end position="370"/>
    </location>
</feature>
<dbReference type="PROSITE" id="PS51257">
    <property type="entry name" value="PROKAR_LIPOPROTEIN"/>
    <property type="match status" value="1"/>
</dbReference>
<reference evidence="7" key="1">
    <citation type="submission" date="2022-09" db="EMBL/GenBank/DDBJ databases">
        <title>The genome sequence of Tsuneonella sp. YG55.</title>
        <authorList>
            <person name="Liu Y."/>
        </authorList>
    </citation>
    <scope>NUCLEOTIDE SEQUENCE</scope>
    <source>
        <strain evidence="7">YG55</strain>
    </source>
</reference>
<comment type="caution">
    <text evidence="7">The sequence shown here is derived from an EMBL/GenBank/DDBJ whole genome shotgun (WGS) entry which is preliminary data.</text>
</comment>
<dbReference type="Proteomes" id="UP001142648">
    <property type="component" value="Unassembled WGS sequence"/>
</dbReference>
<dbReference type="SUPFAM" id="SSF53850">
    <property type="entry name" value="Periplasmic binding protein-like II"/>
    <property type="match status" value="1"/>
</dbReference>
<dbReference type="RefSeq" id="WP_259960406.1">
    <property type="nucleotide sequence ID" value="NZ_JAOAMV010000001.1"/>
</dbReference>
<dbReference type="GO" id="GO:0030313">
    <property type="term" value="C:cell envelope"/>
    <property type="evidence" value="ECO:0007669"/>
    <property type="project" value="UniProtKB-SubCell"/>
</dbReference>
<protein>
    <submittedName>
        <fullName evidence="7">ABC transporter substrate-binding protein</fullName>
    </submittedName>
</protein>
<dbReference type="GO" id="GO:1904680">
    <property type="term" value="F:peptide transmembrane transporter activity"/>
    <property type="evidence" value="ECO:0007669"/>
    <property type="project" value="TreeGrafter"/>
</dbReference>
<dbReference type="AlphaFoldDB" id="A0A9X2VZW3"/>